<keyword evidence="1" id="KW-0732">Signal</keyword>
<comment type="caution">
    <text evidence="2">The sequence shown here is derived from an EMBL/GenBank/DDBJ whole genome shotgun (WGS) entry which is preliminary data.</text>
</comment>
<dbReference type="AlphaFoldDB" id="A0A811ZXW8"/>
<organism evidence="2 3">
    <name type="scientific">Nyctereutes procyonoides</name>
    <name type="common">Raccoon dog</name>
    <name type="synonym">Canis procyonoides</name>
    <dbReference type="NCBI Taxonomy" id="34880"/>
    <lineage>
        <taxon>Eukaryota</taxon>
        <taxon>Metazoa</taxon>
        <taxon>Chordata</taxon>
        <taxon>Craniata</taxon>
        <taxon>Vertebrata</taxon>
        <taxon>Euteleostomi</taxon>
        <taxon>Mammalia</taxon>
        <taxon>Eutheria</taxon>
        <taxon>Laurasiatheria</taxon>
        <taxon>Carnivora</taxon>
        <taxon>Caniformia</taxon>
        <taxon>Canidae</taxon>
        <taxon>Nyctereutes</taxon>
    </lineage>
</organism>
<feature type="signal peptide" evidence="1">
    <location>
        <begin position="1"/>
        <end position="15"/>
    </location>
</feature>
<reference evidence="2" key="1">
    <citation type="submission" date="2020-12" db="EMBL/GenBank/DDBJ databases">
        <authorList>
            <consortium name="Molecular Ecology Group"/>
        </authorList>
    </citation>
    <scope>NUCLEOTIDE SEQUENCE</scope>
    <source>
        <strain evidence="2">TBG_1078</strain>
    </source>
</reference>
<name>A0A811ZXW8_NYCPR</name>
<evidence type="ECO:0000256" key="1">
    <source>
        <dbReference type="SAM" id="SignalP"/>
    </source>
</evidence>
<sequence length="120" mass="13480">MKFLILAGLLSTATALPIPLEQYGGSSSEQRFGFYPPQGPPFFPQILFPPPPQLPLVPIPIPLPFPFDPNQTFLSMTPNQKTENIHNYIYFELPVLNQKTNPVRPAGFLGQKNEKSIECR</sequence>
<evidence type="ECO:0000313" key="3">
    <source>
        <dbReference type="Proteomes" id="UP000645828"/>
    </source>
</evidence>
<proteinExistence type="predicted"/>
<feature type="chain" id="PRO_5032885529" evidence="1">
    <location>
        <begin position="16"/>
        <end position="120"/>
    </location>
</feature>
<protein>
    <submittedName>
        <fullName evidence="2">(raccoon dog) hypothetical protein</fullName>
    </submittedName>
</protein>
<dbReference type="EMBL" id="CAJHUB010000780">
    <property type="protein sequence ID" value="CAD7693342.1"/>
    <property type="molecule type" value="Genomic_DNA"/>
</dbReference>
<dbReference type="Proteomes" id="UP000645828">
    <property type="component" value="Unassembled WGS sequence"/>
</dbReference>
<gene>
    <name evidence="2" type="ORF">NYPRO_LOCUS26134</name>
</gene>
<keyword evidence="3" id="KW-1185">Reference proteome</keyword>
<evidence type="ECO:0000313" key="2">
    <source>
        <dbReference type="EMBL" id="CAD7693342.1"/>
    </source>
</evidence>
<accession>A0A811ZXW8</accession>